<reference evidence="2" key="1">
    <citation type="submission" date="2021-07" db="EMBL/GenBank/DDBJ databases">
        <authorList>
            <person name="Durling M."/>
        </authorList>
    </citation>
    <scope>NUCLEOTIDE SEQUENCE</scope>
</reference>
<keyword evidence="3" id="KW-1185">Reference proteome</keyword>
<evidence type="ECO:0000313" key="2">
    <source>
        <dbReference type="EMBL" id="CAG8953212.1"/>
    </source>
</evidence>
<name>A0A9N9PT77_9HELO</name>
<organism evidence="2 3">
    <name type="scientific">Hymenoscyphus fraxineus</name>
    <dbReference type="NCBI Taxonomy" id="746836"/>
    <lineage>
        <taxon>Eukaryota</taxon>
        <taxon>Fungi</taxon>
        <taxon>Dikarya</taxon>
        <taxon>Ascomycota</taxon>
        <taxon>Pezizomycotina</taxon>
        <taxon>Leotiomycetes</taxon>
        <taxon>Helotiales</taxon>
        <taxon>Helotiaceae</taxon>
        <taxon>Hymenoscyphus</taxon>
    </lineage>
</organism>
<feature type="region of interest" description="Disordered" evidence="1">
    <location>
        <begin position="120"/>
        <end position="171"/>
    </location>
</feature>
<dbReference type="AlphaFoldDB" id="A0A9N9PT77"/>
<evidence type="ECO:0000256" key="1">
    <source>
        <dbReference type="SAM" id="MobiDB-lite"/>
    </source>
</evidence>
<evidence type="ECO:0000313" key="3">
    <source>
        <dbReference type="Proteomes" id="UP000696280"/>
    </source>
</evidence>
<comment type="caution">
    <text evidence="2">The sequence shown here is derived from an EMBL/GenBank/DDBJ whole genome shotgun (WGS) entry which is preliminary data.</text>
</comment>
<dbReference type="Proteomes" id="UP000696280">
    <property type="component" value="Unassembled WGS sequence"/>
</dbReference>
<sequence>MEITSMQSGTRRAPKWSTFEEALLLSVIPLQYPSAGERVGWARICKWLNHEFVRRRLRPNRIFTIEKITSHFTVHGTNLTREWGWDGVKARHYVRAFDNHLLASRRSLLAKKRIAEKIAAQRADKSSDGNGDPNEDPNEVSNELPDSETQVTHDTVSPENQNWRWVVGIDT</sequence>
<feature type="compositionally biased region" description="Polar residues" evidence="1">
    <location>
        <begin position="147"/>
        <end position="163"/>
    </location>
</feature>
<proteinExistence type="predicted"/>
<protein>
    <submittedName>
        <fullName evidence="2">Uncharacterized protein</fullName>
    </submittedName>
</protein>
<dbReference type="OrthoDB" id="10332168at2759"/>
<gene>
    <name evidence="2" type="ORF">HYFRA_00003413</name>
</gene>
<dbReference type="EMBL" id="CAJVRL010000049">
    <property type="protein sequence ID" value="CAG8953212.1"/>
    <property type="molecule type" value="Genomic_DNA"/>
</dbReference>
<accession>A0A9N9PT77</accession>